<proteinExistence type="predicted"/>
<dbReference type="AlphaFoldDB" id="A0A4S3J7Y6"/>
<keyword evidence="2" id="KW-1185">Reference proteome</keyword>
<name>A0A4S3J7Y6_9EURO</name>
<organism evidence="1 2">
    <name type="scientific">Aspergillus tanneri</name>
    <dbReference type="NCBI Taxonomy" id="1220188"/>
    <lineage>
        <taxon>Eukaryota</taxon>
        <taxon>Fungi</taxon>
        <taxon>Dikarya</taxon>
        <taxon>Ascomycota</taxon>
        <taxon>Pezizomycotina</taxon>
        <taxon>Eurotiomycetes</taxon>
        <taxon>Eurotiomycetidae</taxon>
        <taxon>Eurotiales</taxon>
        <taxon>Aspergillaceae</taxon>
        <taxon>Aspergillus</taxon>
        <taxon>Aspergillus subgen. Circumdati</taxon>
    </lineage>
</organism>
<evidence type="ECO:0000313" key="1">
    <source>
        <dbReference type="EMBL" id="THC90942.1"/>
    </source>
</evidence>
<evidence type="ECO:0000313" key="2">
    <source>
        <dbReference type="Proteomes" id="UP000308092"/>
    </source>
</evidence>
<comment type="caution">
    <text evidence="1">The sequence shown here is derived from an EMBL/GenBank/DDBJ whole genome shotgun (WGS) entry which is preliminary data.</text>
</comment>
<gene>
    <name evidence="1" type="ORF">EYZ11_009592</name>
</gene>
<accession>A0A4S3J7Y6</accession>
<reference evidence="1 2" key="1">
    <citation type="submission" date="2019-03" db="EMBL/GenBank/DDBJ databases">
        <title>The genome sequence of a newly discovered highly antifungal drug resistant Aspergillus species, Aspergillus tanneri NIH 1004.</title>
        <authorList>
            <person name="Mounaud S."/>
            <person name="Singh I."/>
            <person name="Joardar V."/>
            <person name="Pakala S."/>
            <person name="Pakala S."/>
            <person name="Venepally P."/>
            <person name="Hoover J."/>
            <person name="Nierman W."/>
            <person name="Chung J."/>
            <person name="Losada L."/>
        </authorList>
    </citation>
    <scope>NUCLEOTIDE SEQUENCE [LARGE SCALE GENOMIC DNA]</scope>
    <source>
        <strain evidence="1 2">NIH1004</strain>
    </source>
</reference>
<dbReference type="EMBL" id="SOSA01000463">
    <property type="protein sequence ID" value="THC90942.1"/>
    <property type="molecule type" value="Genomic_DNA"/>
</dbReference>
<protein>
    <submittedName>
        <fullName evidence="1">Uncharacterized protein</fullName>
    </submittedName>
</protein>
<dbReference type="VEuPathDB" id="FungiDB:EYZ11_009592"/>
<sequence length="77" mass="9091">MARWGGQNEINSISGEQLDNQHVVLLLWCYRAYRATSVSDEYKVDWGFLNTIYTPPEAGQLHFSQDKKYKHKLFHPY</sequence>
<dbReference type="Proteomes" id="UP000308092">
    <property type="component" value="Unassembled WGS sequence"/>
</dbReference>